<feature type="domain" description="Aspartate/glutamate/uridylate kinase" evidence="10">
    <location>
        <begin position="27"/>
        <end position="266"/>
    </location>
</feature>
<dbReference type="GO" id="GO:0005737">
    <property type="term" value="C:cytoplasm"/>
    <property type="evidence" value="ECO:0007669"/>
    <property type="project" value="UniProtKB-SubCell"/>
</dbReference>
<sequence>MMYESAMDKANVLIEAIPYIRTFTGSTVVVKYGGSAMVDEKLKKSVIRDIALLKYIGLRPVVVHGGGKEISSLLERLGKKTEFVDGLRVTDSETASVAEMVLSGSIGKSLVENLEAVGIQSCGISGKDGHTLVVHKKLFDNGRDIGFVGEIEKVDIHLLSTLLDSGYVPVISPVGVDAYSQTYNINADYAASAIAGALEAQKLVFLTDVEGILRDKDDPSSIIRRMNVAEAMGLIEDGTIKGGMIPKTECCIDALERGVKTVHVLDGRLPHSMLLEIFTASGVGTMVVPERRSANDK</sequence>
<dbReference type="GO" id="GO:0042450">
    <property type="term" value="P:L-arginine biosynthetic process via ornithine"/>
    <property type="evidence" value="ECO:0007669"/>
    <property type="project" value="UniProtKB-UniRule"/>
</dbReference>
<dbReference type="Proteomes" id="UP000823633">
    <property type="component" value="Unassembled WGS sequence"/>
</dbReference>
<dbReference type="CDD" id="cd04250">
    <property type="entry name" value="AAK_NAGK-C"/>
    <property type="match status" value="1"/>
</dbReference>
<evidence type="ECO:0000256" key="4">
    <source>
        <dbReference type="ARBA" id="ARBA00022679"/>
    </source>
</evidence>
<dbReference type="SUPFAM" id="SSF53633">
    <property type="entry name" value="Carbamate kinase-like"/>
    <property type="match status" value="1"/>
</dbReference>
<comment type="catalytic activity">
    <reaction evidence="8 9">
        <text>N-acetyl-L-glutamate + ATP = N-acetyl-L-glutamyl 5-phosphate + ADP</text>
        <dbReference type="Rhea" id="RHEA:14629"/>
        <dbReference type="ChEBI" id="CHEBI:30616"/>
        <dbReference type="ChEBI" id="CHEBI:44337"/>
        <dbReference type="ChEBI" id="CHEBI:57936"/>
        <dbReference type="ChEBI" id="CHEBI:456216"/>
        <dbReference type="EC" id="2.7.2.8"/>
    </reaction>
</comment>
<keyword evidence="7 9" id="KW-0067">ATP-binding</keyword>
<evidence type="ECO:0000256" key="7">
    <source>
        <dbReference type="ARBA" id="ARBA00022840"/>
    </source>
</evidence>
<evidence type="ECO:0000313" key="11">
    <source>
        <dbReference type="EMBL" id="MBO8442299.1"/>
    </source>
</evidence>
<evidence type="ECO:0000256" key="9">
    <source>
        <dbReference type="HAMAP-Rule" id="MF_00082"/>
    </source>
</evidence>
<dbReference type="InterPro" id="IPR036393">
    <property type="entry name" value="AceGlu_kinase-like_sf"/>
</dbReference>
<dbReference type="PANTHER" id="PTHR23342">
    <property type="entry name" value="N-ACETYLGLUTAMATE SYNTHASE"/>
    <property type="match status" value="1"/>
</dbReference>
<feature type="binding site" evidence="9">
    <location>
        <position position="184"/>
    </location>
    <ligand>
        <name>substrate</name>
    </ligand>
</feature>
<evidence type="ECO:0000256" key="2">
    <source>
        <dbReference type="ARBA" id="ARBA00022571"/>
    </source>
</evidence>
<reference evidence="11" key="1">
    <citation type="submission" date="2020-10" db="EMBL/GenBank/DDBJ databases">
        <authorList>
            <person name="Gilroy R."/>
        </authorList>
    </citation>
    <scope>NUCLEOTIDE SEQUENCE</scope>
    <source>
        <strain evidence="11">11167</strain>
    </source>
</reference>
<dbReference type="GO" id="GO:0003991">
    <property type="term" value="F:acetylglutamate kinase activity"/>
    <property type="evidence" value="ECO:0007669"/>
    <property type="project" value="UniProtKB-UniRule"/>
</dbReference>
<keyword evidence="9" id="KW-0963">Cytoplasm</keyword>
<dbReference type="InterPro" id="IPR004662">
    <property type="entry name" value="AcgluKinase_fam"/>
</dbReference>
<feature type="site" description="Transition state stabilizer" evidence="9">
    <location>
        <position position="31"/>
    </location>
</feature>
<comment type="subcellular location">
    <subcellularLocation>
        <location evidence="9">Cytoplasm</location>
    </subcellularLocation>
</comment>
<evidence type="ECO:0000256" key="6">
    <source>
        <dbReference type="ARBA" id="ARBA00022777"/>
    </source>
</evidence>
<keyword evidence="2 9" id="KW-0055">Arginine biosynthesis</keyword>
<evidence type="ECO:0000256" key="1">
    <source>
        <dbReference type="ARBA" id="ARBA00004828"/>
    </source>
</evidence>
<dbReference type="Gene3D" id="3.40.1160.10">
    <property type="entry name" value="Acetylglutamate kinase-like"/>
    <property type="match status" value="1"/>
</dbReference>
<dbReference type="InterPro" id="IPR041727">
    <property type="entry name" value="NAGK-C"/>
</dbReference>
<evidence type="ECO:0000256" key="3">
    <source>
        <dbReference type="ARBA" id="ARBA00022605"/>
    </source>
</evidence>
<reference evidence="11" key="2">
    <citation type="journal article" date="2021" name="PeerJ">
        <title>Extensive microbial diversity within the chicken gut microbiome revealed by metagenomics and culture.</title>
        <authorList>
            <person name="Gilroy R."/>
            <person name="Ravi A."/>
            <person name="Getino M."/>
            <person name="Pursley I."/>
            <person name="Horton D.L."/>
            <person name="Alikhan N.F."/>
            <person name="Baker D."/>
            <person name="Gharbi K."/>
            <person name="Hall N."/>
            <person name="Watson M."/>
            <person name="Adriaenssens E.M."/>
            <person name="Foster-Nyarko E."/>
            <person name="Jarju S."/>
            <person name="Secka A."/>
            <person name="Antonio M."/>
            <person name="Oren A."/>
            <person name="Chaudhuri R.R."/>
            <person name="La Ragione R."/>
            <person name="Hildebrand F."/>
            <person name="Pallen M.J."/>
        </authorList>
    </citation>
    <scope>NUCLEOTIDE SEQUENCE</scope>
    <source>
        <strain evidence="11">11167</strain>
    </source>
</reference>
<comment type="pathway">
    <text evidence="1 9">Amino-acid biosynthesis; L-arginine biosynthesis; N(2)-acetyl-L-ornithine from L-glutamate: step 2/4.</text>
</comment>
<evidence type="ECO:0000256" key="5">
    <source>
        <dbReference type="ARBA" id="ARBA00022741"/>
    </source>
</evidence>
<name>A0A9D9EBL7_9SPIR</name>
<dbReference type="PANTHER" id="PTHR23342:SF0">
    <property type="entry name" value="N-ACETYLGLUTAMATE SYNTHASE, MITOCHONDRIAL"/>
    <property type="match status" value="1"/>
</dbReference>
<keyword evidence="6 9" id="KW-0418">Kinase</keyword>
<proteinExistence type="inferred from homology"/>
<dbReference type="HAMAP" id="MF_00082">
    <property type="entry name" value="ArgB"/>
    <property type="match status" value="1"/>
</dbReference>
<evidence type="ECO:0000256" key="8">
    <source>
        <dbReference type="ARBA" id="ARBA00048141"/>
    </source>
</evidence>
<gene>
    <name evidence="9 11" type="primary">argB</name>
    <name evidence="11" type="ORF">IAC42_00855</name>
</gene>
<dbReference type="NCBIfam" id="TIGR00761">
    <property type="entry name" value="argB"/>
    <property type="match status" value="1"/>
</dbReference>
<protein>
    <recommendedName>
        <fullName evidence="9">Acetylglutamate kinase</fullName>
        <ecNumber evidence="9">2.7.2.8</ecNumber>
    </recommendedName>
    <alternativeName>
        <fullName evidence="9">N-acetyl-L-glutamate 5-phosphotransferase</fullName>
    </alternativeName>
    <alternativeName>
        <fullName evidence="9">NAG kinase</fullName>
        <shortName evidence="9">NAGK</shortName>
    </alternativeName>
</protein>
<feature type="site" description="Transition state stabilizer" evidence="9">
    <location>
        <position position="247"/>
    </location>
</feature>
<dbReference type="AlphaFoldDB" id="A0A9D9EBL7"/>
<keyword evidence="3 9" id="KW-0028">Amino-acid biosynthesis</keyword>
<comment type="function">
    <text evidence="9">Catalyzes the ATP-dependent phosphorylation of N-acetyl-L-glutamate.</text>
</comment>
<keyword evidence="5 9" id="KW-0547">Nucleotide-binding</keyword>
<feature type="binding site" evidence="9">
    <location>
        <begin position="66"/>
        <end position="67"/>
    </location>
    <ligand>
        <name>substrate</name>
    </ligand>
</feature>
<dbReference type="EMBL" id="JADIMU010000006">
    <property type="protein sequence ID" value="MBO8442299.1"/>
    <property type="molecule type" value="Genomic_DNA"/>
</dbReference>
<dbReference type="Pfam" id="PF00696">
    <property type="entry name" value="AA_kinase"/>
    <property type="match status" value="1"/>
</dbReference>
<dbReference type="GO" id="GO:0005524">
    <property type="term" value="F:ATP binding"/>
    <property type="evidence" value="ECO:0007669"/>
    <property type="project" value="UniProtKB-UniRule"/>
</dbReference>
<feature type="binding site" evidence="9">
    <location>
        <position position="88"/>
    </location>
    <ligand>
        <name>substrate</name>
    </ligand>
</feature>
<dbReference type="EC" id="2.7.2.8" evidence="9"/>
<evidence type="ECO:0000313" key="12">
    <source>
        <dbReference type="Proteomes" id="UP000823633"/>
    </source>
</evidence>
<dbReference type="InterPro" id="IPR037528">
    <property type="entry name" value="ArgB"/>
</dbReference>
<comment type="similarity">
    <text evidence="9">Belongs to the acetylglutamate kinase family. ArgB subfamily.</text>
</comment>
<dbReference type="FunFam" id="3.40.1160.10:FF:000004">
    <property type="entry name" value="Acetylglutamate kinase"/>
    <property type="match status" value="1"/>
</dbReference>
<dbReference type="InterPro" id="IPR001048">
    <property type="entry name" value="Asp/Glu/Uridylate_kinase"/>
</dbReference>
<organism evidence="11 12">
    <name type="scientific">Candidatus Aphodenecus pullistercoris</name>
    <dbReference type="NCBI Taxonomy" id="2840669"/>
    <lineage>
        <taxon>Bacteria</taxon>
        <taxon>Pseudomonadati</taxon>
        <taxon>Spirochaetota</taxon>
        <taxon>Spirochaetia</taxon>
        <taxon>Spirochaetales</taxon>
        <taxon>Candidatus Aphodenecus</taxon>
    </lineage>
</organism>
<accession>A0A9D9EBL7</accession>
<keyword evidence="4 9" id="KW-0808">Transferase</keyword>
<dbReference type="PIRSF" id="PIRSF000728">
    <property type="entry name" value="NAGK"/>
    <property type="match status" value="1"/>
</dbReference>
<comment type="caution">
    <text evidence="11">The sequence shown here is derived from an EMBL/GenBank/DDBJ whole genome shotgun (WGS) entry which is preliminary data.</text>
</comment>
<evidence type="ECO:0000259" key="10">
    <source>
        <dbReference type="Pfam" id="PF00696"/>
    </source>
</evidence>